<gene>
    <name evidence="1" type="ORF">PS685_05331</name>
</gene>
<name>A0A5E7ADN1_PSEFL</name>
<evidence type="ECO:0000313" key="2">
    <source>
        <dbReference type="Proteomes" id="UP000326437"/>
    </source>
</evidence>
<protein>
    <submittedName>
        <fullName evidence="1">Uncharacterized protein</fullName>
    </submittedName>
</protein>
<dbReference type="EMBL" id="CABVHO010000403">
    <property type="protein sequence ID" value="VVN76609.1"/>
    <property type="molecule type" value="Genomic_DNA"/>
</dbReference>
<organism evidence="1 2">
    <name type="scientific">Pseudomonas fluorescens</name>
    <dbReference type="NCBI Taxonomy" id="294"/>
    <lineage>
        <taxon>Bacteria</taxon>
        <taxon>Pseudomonadati</taxon>
        <taxon>Pseudomonadota</taxon>
        <taxon>Gammaproteobacteria</taxon>
        <taxon>Pseudomonadales</taxon>
        <taxon>Pseudomonadaceae</taxon>
        <taxon>Pseudomonas</taxon>
    </lineage>
</organism>
<reference evidence="1 2" key="1">
    <citation type="submission" date="2019-09" db="EMBL/GenBank/DDBJ databases">
        <authorList>
            <person name="Chandra G."/>
            <person name="Truman W A."/>
        </authorList>
    </citation>
    <scope>NUCLEOTIDE SEQUENCE [LARGE SCALE GENOMIC DNA]</scope>
    <source>
        <strain evidence="1">PS685</strain>
    </source>
</reference>
<evidence type="ECO:0000313" key="1">
    <source>
        <dbReference type="EMBL" id="VVN76609.1"/>
    </source>
</evidence>
<dbReference type="Proteomes" id="UP000326437">
    <property type="component" value="Unassembled WGS sequence"/>
</dbReference>
<dbReference type="AlphaFoldDB" id="A0A5E7ADN1"/>
<accession>A0A5E7ADN1</accession>
<proteinExistence type="predicted"/>
<sequence length="79" mass="8508">MQHRQDRVGFGEPFQHGVTQHQVVGLGELSKQLLPGCLNEGRGLPGVGEALASAFKHRSGGLGERDLMTALSQPQRHVP</sequence>